<name>A0A336MZF9_CULSO</name>
<dbReference type="AlphaFoldDB" id="A0A336MZF9"/>
<accession>A0A336MZF9</accession>
<gene>
    <name evidence="1" type="primary">CSON006951</name>
</gene>
<protein>
    <submittedName>
        <fullName evidence="1">CSON006951 protein</fullName>
    </submittedName>
</protein>
<dbReference type="VEuPathDB" id="VectorBase:CSON006951"/>
<sequence length="93" mass="10882">MEKLNKCILSEQNSRFSTTTNNKNNNNNQNLTFLVILIEKEKKYNIEYFSLNFMIRQIKAIQNDSKQYTISYSIAAPVVSKTTQAQHTLKFNE</sequence>
<organism evidence="1">
    <name type="scientific">Culicoides sonorensis</name>
    <name type="common">Biting midge</name>
    <dbReference type="NCBI Taxonomy" id="179676"/>
    <lineage>
        <taxon>Eukaryota</taxon>
        <taxon>Metazoa</taxon>
        <taxon>Ecdysozoa</taxon>
        <taxon>Arthropoda</taxon>
        <taxon>Hexapoda</taxon>
        <taxon>Insecta</taxon>
        <taxon>Pterygota</taxon>
        <taxon>Neoptera</taxon>
        <taxon>Endopterygota</taxon>
        <taxon>Diptera</taxon>
        <taxon>Nematocera</taxon>
        <taxon>Chironomoidea</taxon>
        <taxon>Ceratopogonidae</taxon>
        <taxon>Ceratopogoninae</taxon>
        <taxon>Culicoides</taxon>
        <taxon>Monoculicoides</taxon>
    </lineage>
</organism>
<reference evidence="1" key="1">
    <citation type="submission" date="2018-07" db="EMBL/GenBank/DDBJ databases">
        <authorList>
            <person name="Quirk P.G."/>
            <person name="Krulwich T.A."/>
        </authorList>
    </citation>
    <scope>NUCLEOTIDE SEQUENCE</scope>
</reference>
<dbReference type="EMBL" id="UFQT01002625">
    <property type="protein sequence ID" value="SSX33787.1"/>
    <property type="molecule type" value="Genomic_DNA"/>
</dbReference>
<proteinExistence type="predicted"/>
<evidence type="ECO:0000313" key="1">
    <source>
        <dbReference type="EMBL" id="SSX33787.1"/>
    </source>
</evidence>